<proteinExistence type="predicted"/>
<sequence>MAGRCRICAARGVDGPALPGMDDCPTHQQLGGAVAAAPAAKADEPHMGDDSEDSGLTQAAAALQLAAVPTPPGLAPPAAAGAPGMAPAAGPPLSAPGRPIGAALAAATAPALASELDHLHAFLEDELLANSVVTAAAASTGLQPPPPEGGERVPTSWTELSAMLRRQAFQCDARDPWQALGLFTMEGPAPSVMDLDRRLWRARTLLAVTGKAGWTEDDAAAALQAESHLLWAHAHGLHQLPAVLARRRKDKGAPHDRWKELGAPGLEFIMNTPASLNEAVATQISDVVELTPALRQHGRLLDPASAKVWQERLAAGDFDGNQLMQWLPHGGLVAWAPTSTSALGRLRGALLKIPAALFEGRPIRLLVPMAVLPGCSTTTAVRDLFWHPFFSDKWASLIREQGFVTQALQMLDTGSGGPQHVSKGFFIATVSTHFPHQLPKMLSVALPLAEVRVGQVVYMDCPTSHLAMVLERVLALGEVLQLRVGRSGRSPGSSEAAPRTRTELHMPPTVTDFSVQMLLVGFRRQDWPVPIFFASRSIYSDSAAPLLELTDPSALGKVHSLCRECLFLSTTKATIRTDADPEDWQRLLEDIWAMDPEAAATSFRWRPSRMGGRSIAAPAAAKERLRAARHPAVARLETQGDGSCTADLTATGSLGYDPQKAVAAIMAVVLQQTGVDMKHADSATQLCPGTWRRTAADDPSADPSRVRLYFRTAAEAGAVQTAIQGRAIQVGDDVVALQVHACVIEAIASDGTVGYLLDLVMGASWNSQALFAWERAGAGLIMKKSFLDQFEAVEPRWIHLVPGRAALLQLRGTVGALDAHVVYFATGTPGMVQPRGMAVDGALAAGAREEVLSLVTGDFNWVAAPEDRTVKSTGEFSGADDAAEQREAMATLWGLAGLYEVRQDEPTHECAQAWSRLDRCYWNADLAGQLDRDISCTALEWVPQLSAHRAIAFGRRTPARREAGAAPVRPEIVADASWPLRVAAVYQELRQSWWRSAGGSSAVDPGLPPVPSSGHGVPPLRDLAFLKQAMRITADWMLQESSTTTPGASLDNNVGHTLRFKRAAERGATGVMQQCLHAFPRLGTLVPSPLQLASARGRQLQPHRQLAVELARDFALEELSALQAQRGDLTEQEVGAHRSRIHTKLKKLAPSRSGSLAGVASTSGEILTDPKEMADALRQHWQDVFAQRPADEQLLEQGVRDDVPPQVPPPDAGAWALRRSHVQKALEQSPNSAPGPDGLSFAAWRRLGPLAVDVLWNALQAITMEAEAEYFEEFITTFNTSLM</sequence>
<organism evidence="1 2">
    <name type="scientific">Prorocentrum cordatum</name>
    <dbReference type="NCBI Taxonomy" id="2364126"/>
    <lineage>
        <taxon>Eukaryota</taxon>
        <taxon>Sar</taxon>
        <taxon>Alveolata</taxon>
        <taxon>Dinophyceae</taxon>
        <taxon>Prorocentrales</taxon>
        <taxon>Prorocentraceae</taxon>
        <taxon>Prorocentrum</taxon>
    </lineage>
</organism>
<protein>
    <recommendedName>
        <fullName evidence="3">RNA-directed RNA polymerase</fullName>
    </recommendedName>
</protein>
<gene>
    <name evidence="1" type="ORF">PCOR1329_LOCUS7902</name>
</gene>
<accession>A0ABN9Q819</accession>
<feature type="non-terminal residue" evidence="1">
    <location>
        <position position="1283"/>
    </location>
</feature>
<evidence type="ECO:0000313" key="2">
    <source>
        <dbReference type="Proteomes" id="UP001189429"/>
    </source>
</evidence>
<dbReference type="EMBL" id="CAUYUJ010002152">
    <property type="protein sequence ID" value="CAK0799449.1"/>
    <property type="molecule type" value="Genomic_DNA"/>
</dbReference>
<evidence type="ECO:0008006" key="3">
    <source>
        <dbReference type="Google" id="ProtNLM"/>
    </source>
</evidence>
<comment type="caution">
    <text evidence="1">The sequence shown here is derived from an EMBL/GenBank/DDBJ whole genome shotgun (WGS) entry which is preliminary data.</text>
</comment>
<name>A0ABN9Q819_9DINO</name>
<reference evidence="1" key="1">
    <citation type="submission" date="2023-10" db="EMBL/GenBank/DDBJ databases">
        <authorList>
            <person name="Chen Y."/>
            <person name="Shah S."/>
            <person name="Dougan E. K."/>
            <person name="Thang M."/>
            <person name="Chan C."/>
        </authorList>
    </citation>
    <scope>NUCLEOTIDE SEQUENCE [LARGE SCALE GENOMIC DNA]</scope>
</reference>
<keyword evidence="2" id="KW-1185">Reference proteome</keyword>
<evidence type="ECO:0000313" key="1">
    <source>
        <dbReference type="EMBL" id="CAK0799449.1"/>
    </source>
</evidence>
<dbReference type="Proteomes" id="UP001189429">
    <property type="component" value="Unassembled WGS sequence"/>
</dbReference>